<dbReference type="CDD" id="cd16377">
    <property type="entry name" value="23S_rRNA_IVP_like"/>
    <property type="match status" value="1"/>
</dbReference>
<proteinExistence type="predicted"/>
<dbReference type="AlphaFoldDB" id="A0A2N3HEW5"/>
<evidence type="ECO:0000313" key="1">
    <source>
        <dbReference type="EMBL" id="PKQ43521.1"/>
    </source>
</evidence>
<reference evidence="1 2" key="1">
    <citation type="submission" date="2017-12" db="EMBL/GenBank/DDBJ databases">
        <title>Confluentibacter flavum sp. nov., isolated from the saline lake.</title>
        <authorList>
            <person name="Yu L."/>
        </authorList>
    </citation>
    <scope>NUCLEOTIDE SEQUENCE [LARGE SCALE GENOMIC DNA]</scope>
    <source>
        <strain evidence="1 2">3B</strain>
    </source>
</reference>
<keyword evidence="2" id="KW-1185">Reference proteome</keyword>
<dbReference type="PANTHER" id="PTHR38471:SF2">
    <property type="entry name" value="FOUR HELIX BUNDLE PROTEIN"/>
    <property type="match status" value="1"/>
</dbReference>
<dbReference type="EMBL" id="PJEO01000057">
    <property type="protein sequence ID" value="PKQ43521.1"/>
    <property type="molecule type" value="Genomic_DNA"/>
</dbReference>
<name>A0A2N3HEW5_9FLAO</name>
<dbReference type="InterPro" id="IPR012657">
    <property type="entry name" value="23S_rRNA-intervening_sequence"/>
</dbReference>
<gene>
    <name evidence="1" type="ORF">CSW08_17780</name>
</gene>
<dbReference type="OrthoDB" id="9811959at2"/>
<dbReference type="RefSeq" id="WP_106661267.1">
    <property type="nucleotide sequence ID" value="NZ_PJEO01000057.1"/>
</dbReference>
<evidence type="ECO:0000313" key="2">
    <source>
        <dbReference type="Proteomes" id="UP000233435"/>
    </source>
</evidence>
<protein>
    <submittedName>
        <fullName evidence="1">Four helix bundle protein</fullName>
    </submittedName>
</protein>
<dbReference type="SUPFAM" id="SSF158446">
    <property type="entry name" value="IVS-encoded protein-like"/>
    <property type="match status" value="1"/>
</dbReference>
<dbReference type="Proteomes" id="UP000233435">
    <property type="component" value="Unassembled WGS sequence"/>
</dbReference>
<dbReference type="Gene3D" id="1.20.1440.60">
    <property type="entry name" value="23S rRNA-intervening sequence"/>
    <property type="match status" value="1"/>
</dbReference>
<dbReference type="NCBIfam" id="TIGR02436">
    <property type="entry name" value="four helix bundle protein"/>
    <property type="match status" value="1"/>
</dbReference>
<sequence length="120" mass="13909">MYLHSFEKLNIWKESIDLVELIYEATNKFPNEEKFGMISQMRRSSVSISSNIAEGTSRITNKDKAHYSTIAFSSTMELLCQVIIPNRLNYISEAEYLLLRERILKVSNMINALKKSQLND</sequence>
<dbReference type="PANTHER" id="PTHR38471">
    <property type="entry name" value="FOUR HELIX BUNDLE PROTEIN"/>
    <property type="match status" value="1"/>
</dbReference>
<accession>A0A2N3HEW5</accession>
<dbReference type="Pfam" id="PF05635">
    <property type="entry name" value="23S_rRNA_IVP"/>
    <property type="match status" value="1"/>
</dbReference>
<comment type="caution">
    <text evidence="1">The sequence shown here is derived from an EMBL/GenBank/DDBJ whole genome shotgun (WGS) entry which is preliminary data.</text>
</comment>
<organism evidence="1 2">
    <name type="scientific">Confluentibacter flavum</name>
    <dbReference type="NCBI Taxonomy" id="1909700"/>
    <lineage>
        <taxon>Bacteria</taxon>
        <taxon>Pseudomonadati</taxon>
        <taxon>Bacteroidota</taxon>
        <taxon>Flavobacteriia</taxon>
        <taxon>Flavobacteriales</taxon>
        <taxon>Flavobacteriaceae</taxon>
        <taxon>Confluentibacter</taxon>
    </lineage>
</organism>
<dbReference type="InterPro" id="IPR036583">
    <property type="entry name" value="23S_rRNA_IVS_sf"/>
</dbReference>